<evidence type="ECO:0000313" key="2">
    <source>
        <dbReference type="Proteomes" id="UP000178577"/>
    </source>
</evidence>
<dbReference type="AlphaFoldDB" id="A0A1F5G905"/>
<reference evidence="1 2" key="1">
    <citation type="journal article" date="2016" name="Nat. Commun.">
        <title>Thousands of microbial genomes shed light on interconnected biogeochemical processes in an aquifer system.</title>
        <authorList>
            <person name="Anantharaman K."/>
            <person name="Brown C.T."/>
            <person name="Hug L.A."/>
            <person name="Sharon I."/>
            <person name="Castelle C.J."/>
            <person name="Probst A.J."/>
            <person name="Thomas B.C."/>
            <person name="Singh A."/>
            <person name="Wilkins M.J."/>
            <person name="Karaoz U."/>
            <person name="Brodie E.L."/>
            <person name="Williams K.H."/>
            <person name="Hubbard S.S."/>
            <person name="Banfield J.F."/>
        </authorList>
    </citation>
    <scope>NUCLEOTIDE SEQUENCE [LARGE SCALE GENOMIC DNA]</scope>
</reference>
<accession>A0A1F5G905</accession>
<protein>
    <recommendedName>
        <fullName evidence="3">UDP-N-acetylglucosamine 2-epimerase domain-containing protein</fullName>
    </recommendedName>
</protein>
<sequence>MRVVVSASDPGAANAVFPLIRKLKKHTLLNIIEGPAKKIFCSWDIDFKDADKISQAELERMLTKFKPNLFLAGTSVGPTIDKKVLYYCKKRKIRSIYILDYWSNYVQRFSNNPGDFKFLPDLICVMDDLAKKEMVKLGFNPKVICVTGNPYFEYFTTGFGTSGNEHDSILFISQPLSRVNKTHKLNMFGFDEFSVFDDLLAVLSGLKKQDVKLSLRLHPKDYPSKYNSYLKKHGNVKIDRLDLKNSLKKHGLVFGMNSIVLYLANLVGRNVVSYQPGLSKNELIREKSILCDKIVTAKSDLAGEIKRYLEGNFKAKSTVNYIKGPIKNIINLIENEK</sequence>
<name>A0A1F5G905_9BACT</name>
<evidence type="ECO:0000313" key="1">
    <source>
        <dbReference type="EMBL" id="OGD88342.1"/>
    </source>
</evidence>
<organism evidence="1 2">
    <name type="scientific">Candidatus Curtissbacteria bacterium RIFCSPHIGHO2_01_FULL_40_12</name>
    <dbReference type="NCBI Taxonomy" id="1797710"/>
    <lineage>
        <taxon>Bacteria</taxon>
        <taxon>Candidatus Curtissiibacteriota</taxon>
    </lineage>
</organism>
<gene>
    <name evidence="1" type="ORF">A2693_02705</name>
</gene>
<proteinExistence type="predicted"/>
<dbReference type="Proteomes" id="UP000178577">
    <property type="component" value="Unassembled WGS sequence"/>
</dbReference>
<dbReference type="EMBL" id="MFAY01000041">
    <property type="protein sequence ID" value="OGD88342.1"/>
    <property type="molecule type" value="Genomic_DNA"/>
</dbReference>
<comment type="caution">
    <text evidence="1">The sequence shown here is derived from an EMBL/GenBank/DDBJ whole genome shotgun (WGS) entry which is preliminary data.</text>
</comment>
<evidence type="ECO:0008006" key="3">
    <source>
        <dbReference type="Google" id="ProtNLM"/>
    </source>
</evidence>
<dbReference type="SUPFAM" id="SSF53756">
    <property type="entry name" value="UDP-Glycosyltransferase/glycogen phosphorylase"/>
    <property type="match status" value="1"/>
</dbReference>